<keyword evidence="1" id="KW-0378">Hydrolase</keyword>
<dbReference type="FunFam" id="3.40.50.300:FF:000533">
    <property type="entry name" value="Helicase, Snf2 family"/>
    <property type="match status" value="1"/>
</dbReference>
<dbReference type="SMART" id="SM00487">
    <property type="entry name" value="DEXDc"/>
    <property type="match status" value="1"/>
</dbReference>
<dbReference type="InterPro" id="IPR001650">
    <property type="entry name" value="Helicase_C-like"/>
</dbReference>
<evidence type="ECO:0000313" key="4">
    <source>
        <dbReference type="EMBL" id="CAA9264979.1"/>
    </source>
</evidence>
<name>A0A6J4J253_9ACTN</name>
<organism evidence="4">
    <name type="scientific">uncultured Acidimicrobiales bacterium</name>
    <dbReference type="NCBI Taxonomy" id="310071"/>
    <lineage>
        <taxon>Bacteria</taxon>
        <taxon>Bacillati</taxon>
        <taxon>Actinomycetota</taxon>
        <taxon>Acidimicrobiia</taxon>
        <taxon>Acidimicrobiales</taxon>
        <taxon>environmental samples</taxon>
    </lineage>
</organism>
<feature type="domain" description="Helicase ATP-binding" evidence="2">
    <location>
        <begin position="479"/>
        <end position="638"/>
    </location>
</feature>
<dbReference type="GO" id="GO:0016787">
    <property type="term" value="F:hydrolase activity"/>
    <property type="evidence" value="ECO:0007669"/>
    <property type="project" value="UniProtKB-KW"/>
</dbReference>
<dbReference type="InterPro" id="IPR049730">
    <property type="entry name" value="SNF2/RAD54-like_C"/>
</dbReference>
<dbReference type="Gene3D" id="3.40.50.10810">
    <property type="entry name" value="Tandem AAA-ATPase domain"/>
    <property type="match status" value="1"/>
</dbReference>
<sequence length="932" mass="98927">MLTGGVEATFVPSEPPASGVIALWPSPGGEPLRVVMPTAAGARRRTVRARLVPIGDALPHLVGLPVDAEVHASLAAWAVAAKLAVDLVARGRLRPARTPDGGAGWQVGPLDPDDDRRLNALVAALPPSAHALPIPGSAPARVVAPEVAGRGFLDAVADRLVRTAAAAAEGGRAFAVPGGGPLTGAVSAWLETAGATPGDRARPGLRLSLPLGPEGDLEAILQLRSQLDPSLVVDAAQLWEAPAVVLARLGADAEADLLVALRRAGRVWPPAARLLEEARPARLTLSDDEAADLLGPVASDLGAAGLEVLWPTELTSGRIELRAVVSATGGHDGRAATPAPVPVTSGGLSLEALVEMRFEASLDGEQLSRGDLDALVEAKRPLVRLRGRWVVADPALVEQVRQRRARTLSQGEALAAALVGRMEAGDGTSVEVRAEGSVADLVARLRTARDEDAQREVPEPPGLTATLRPYQRRGLAWLVEMTSLGLGGCLADDMGLGKTLQAIALHLHRHATLGAAAGPLLVVCPTTVLGGWQREVERFAPSLPVRRFHGGERSLDDVGADEVVLVTYGVLRRDRLRLAEVAWGVVVADEAQQVKNPLSRTARELRLVPASARVALTGTPVENRLSELWAILDWTTPGLLGPLATFQRRVAVPVERHRDPEATAALARLVRPFLLRRRKLDPGIAPELPAKTEMDEVVPLTAEQASLYEAVVREALTEIAQARGMSRRGLVLKLLTSLKQVCNHPAQLLHQEGPLAGRSGKLEALDDLLPSMLGNGESVLVFTQYVTMGRLLERHLAASDIGTVFLHGGVPIARREHMVARFQAGEVPIFLLSLKAGGLGLNLTRATQVVHYDRWWNPAVEDQASDRAWRIGQDRPVQVHRFVTEGTVEDKVAALLATKRALAEAVVGSGEAWLSELGDDELAALVTLQRTA</sequence>
<dbReference type="PROSITE" id="PS51192">
    <property type="entry name" value="HELICASE_ATP_BIND_1"/>
    <property type="match status" value="1"/>
</dbReference>
<dbReference type="GO" id="GO:0005524">
    <property type="term" value="F:ATP binding"/>
    <property type="evidence" value="ECO:0007669"/>
    <property type="project" value="InterPro"/>
</dbReference>
<keyword evidence="4" id="KW-0547">Nucleotide-binding</keyword>
<protein>
    <submittedName>
        <fullName evidence="4">Helicase, SNF2/RAD54 family</fullName>
    </submittedName>
</protein>
<dbReference type="GO" id="GO:0004386">
    <property type="term" value="F:helicase activity"/>
    <property type="evidence" value="ECO:0007669"/>
    <property type="project" value="UniProtKB-KW"/>
</dbReference>
<dbReference type="AlphaFoldDB" id="A0A6J4J253"/>
<dbReference type="PANTHER" id="PTHR10799">
    <property type="entry name" value="SNF2/RAD54 HELICASE FAMILY"/>
    <property type="match status" value="1"/>
</dbReference>
<dbReference type="EMBL" id="CADCSZ010000182">
    <property type="protein sequence ID" value="CAA9264979.1"/>
    <property type="molecule type" value="Genomic_DNA"/>
</dbReference>
<dbReference type="Gene3D" id="3.40.50.300">
    <property type="entry name" value="P-loop containing nucleotide triphosphate hydrolases"/>
    <property type="match status" value="1"/>
</dbReference>
<evidence type="ECO:0000256" key="1">
    <source>
        <dbReference type="ARBA" id="ARBA00022801"/>
    </source>
</evidence>
<dbReference type="Pfam" id="PF00271">
    <property type="entry name" value="Helicase_C"/>
    <property type="match status" value="1"/>
</dbReference>
<dbReference type="SUPFAM" id="SSF52540">
    <property type="entry name" value="P-loop containing nucleoside triphosphate hydrolases"/>
    <property type="match status" value="2"/>
</dbReference>
<dbReference type="PROSITE" id="PS51194">
    <property type="entry name" value="HELICASE_CTER"/>
    <property type="match status" value="1"/>
</dbReference>
<dbReference type="InterPro" id="IPR038718">
    <property type="entry name" value="SNF2-like_sf"/>
</dbReference>
<keyword evidence="4" id="KW-0347">Helicase</keyword>
<dbReference type="InterPro" id="IPR014001">
    <property type="entry name" value="Helicase_ATP-bd"/>
</dbReference>
<gene>
    <name evidence="4" type="ORF">AVDCRST_MAG76-3062</name>
</gene>
<keyword evidence="4" id="KW-0067">ATP-binding</keyword>
<dbReference type="FunFam" id="3.40.50.10810:FF:000031">
    <property type="entry name" value="Helicase, SNF2/RAD54 family"/>
    <property type="match status" value="1"/>
</dbReference>
<dbReference type="SMART" id="SM00490">
    <property type="entry name" value="HELICc"/>
    <property type="match status" value="1"/>
</dbReference>
<reference evidence="4" key="1">
    <citation type="submission" date="2020-02" db="EMBL/GenBank/DDBJ databases">
        <authorList>
            <person name="Meier V. D."/>
        </authorList>
    </citation>
    <scope>NUCLEOTIDE SEQUENCE</scope>
    <source>
        <strain evidence="4">AVDCRST_MAG76</strain>
    </source>
</reference>
<accession>A0A6J4J253</accession>
<dbReference type="Pfam" id="PF00176">
    <property type="entry name" value="SNF2-rel_dom"/>
    <property type="match status" value="1"/>
</dbReference>
<dbReference type="CDD" id="cd18793">
    <property type="entry name" value="SF2_C_SNF"/>
    <property type="match status" value="1"/>
</dbReference>
<dbReference type="InterPro" id="IPR027417">
    <property type="entry name" value="P-loop_NTPase"/>
</dbReference>
<dbReference type="InterPro" id="IPR022138">
    <property type="entry name" value="DUF3670"/>
</dbReference>
<dbReference type="InterPro" id="IPR000330">
    <property type="entry name" value="SNF2_N"/>
</dbReference>
<proteinExistence type="predicted"/>
<feature type="domain" description="Helicase C-terminal" evidence="3">
    <location>
        <begin position="764"/>
        <end position="918"/>
    </location>
</feature>
<evidence type="ECO:0000259" key="2">
    <source>
        <dbReference type="PROSITE" id="PS51192"/>
    </source>
</evidence>
<dbReference type="Pfam" id="PF12419">
    <property type="entry name" value="DUF3670"/>
    <property type="match status" value="1"/>
</dbReference>
<evidence type="ECO:0000259" key="3">
    <source>
        <dbReference type="PROSITE" id="PS51194"/>
    </source>
</evidence>